<dbReference type="EMBL" id="BAAAQB010000041">
    <property type="protein sequence ID" value="GAA2146007.1"/>
    <property type="molecule type" value="Genomic_DNA"/>
</dbReference>
<dbReference type="Proteomes" id="UP001500102">
    <property type="component" value="Unassembled WGS sequence"/>
</dbReference>
<name>A0ABP5LKD4_9MICC</name>
<comment type="caution">
    <text evidence="1">The sequence shown here is derived from an EMBL/GenBank/DDBJ whole genome shotgun (WGS) entry which is preliminary data.</text>
</comment>
<evidence type="ECO:0000313" key="2">
    <source>
        <dbReference type="Proteomes" id="UP001500102"/>
    </source>
</evidence>
<reference evidence="2" key="1">
    <citation type="journal article" date="2019" name="Int. J. Syst. Evol. Microbiol.">
        <title>The Global Catalogue of Microorganisms (GCM) 10K type strain sequencing project: providing services to taxonomists for standard genome sequencing and annotation.</title>
        <authorList>
            <consortium name="The Broad Institute Genomics Platform"/>
            <consortium name="The Broad Institute Genome Sequencing Center for Infectious Disease"/>
            <person name="Wu L."/>
            <person name="Ma J."/>
        </authorList>
    </citation>
    <scope>NUCLEOTIDE SEQUENCE [LARGE SCALE GENOMIC DNA]</scope>
    <source>
        <strain evidence="2">JCM 15921</strain>
    </source>
</reference>
<accession>A0ABP5LKD4</accession>
<sequence length="62" mass="6636">MNFLRWLFQAQVPVIGSVLILREVPGNISGLAPALGGMRRRVWAASKMTVSTVAVPDVGVMA</sequence>
<proteinExistence type="predicted"/>
<gene>
    <name evidence="1" type="ORF">GCM10009825_39180</name>
</gene>
<keyword evidence="2" id="KW-1185">Reference proteome</keyword>
<evidence type="ECO:0000313" key="1">
    <source>
        <dbReference type="EMBL" id="GAA2146007.1"/>
    </source>
</evidence>
<protein>
    <submittedName>
        <fullName evidence="1">Uncharacterized protein</fullName>
    </submittedName>
</protein>
<organism evidence="1 2">
    <name type="scientific">Arthrobacter humicola</name>
    <dbReference type="NCBI Taxonomy" id="409291"/>
    <lineage>
        <taxon>Bacteria</taxon>
        <taxon>Bacillati</taxon>
        <taxon>Actinomycetota</taxon>
        <taxon>Actinomycetes</taxon>
        <taxon>Micrococcales</taxon>
        <taxon>Micrococcaceae</taxon>
        <taxon>Arthrobacter</taxon>
    </lineage>
</organism>